<feature type="transmembrane region" description="Helical" evidence="12">
    <location>
        <begin position="403"/>
        <end position="423"/>
    </location>
</feature>
<comment type="similarity">
    <text evidence="2">Belongs to the TrkH potassium transport family.</text>
</comment>
<keyword evidence="9 12" id="KW-1133">Transmembrane helix</keyword>
<comment type="subcellular location">
    <subcellularLocation>
        <location evidence="1">Cell inner membrane</location>
        <topology evidence="1">Multi-pass membrane protein</topology>
    </subcellularLocation>
</comment>
<dbReference type="InterPro" id="IPR004772">
    <property type="entry name" value="TrkH"/>
</dbReference>
<dbReference type="EMBL" id="LGFD01000018">
    <property type="protein sequence ID" value="KUK17650.1"/>
    <property type="molecule type" value="Genomic_DNA"/>
</dbReference>
<dbReference type="RefSeq" id="WP_283217605.1">
    <property type="nucleotide sequence ID" value="NZ_LGFD01000018.1"/>
</dbReference>
<feature type="transmembrane region" description="Helical" evidence="12">
    <location>
        <begin position="20"/>
        <end position="43"/>
    </location>
</feature>
<dbReference type="NCBIfam" id="TIGR00933">
    <property type="entry name" value="2a38"/>
    <property type="match status" value="1"/>
</dbReference>
<evidence type="ECO:0000313" key="14">
    <source>
        <dbReference type="Proteomes" id="UP000053911"/>
    </source>
</evidence>
<accession>A0A117L1D8</accession>
<protein>
    <submittedName>
        <fullName evidence="13">Trk-type pottasium transport system, membrane componen</fullName>
    </submittedName>
</protein>
<name>A0A117L1D8_9EURY</name>
<gene>
    <name evidence="13" type="ORF">XD54_1088</name>
</gene>
<evidence type="ECO:0000313" key="13">
    <source>
        <dbReference type="EMBL" id="KUK17650.1"/>
    </source>
</evidence>
<sequence length="494" mass="54758">MLEVRKYINIADDIFVIRNLIGALLQGIGVAYLIPILITWVYIEEIKYVYYFVFPGIACIIGGAWLARHSERVEDVNLRQAMISAAFVWLFASFVSGIPFMKIAGMSFVDSYFESMSAWTGTGLTMMRNLESYPHVILFWRAWMQWLGGIGIVLVALTILIRPGVAAARLYKAEARTERILPNLVNTSKIIFQIYTVITLLGIYLYYTNGMGLFDATIHSMVGVGTGGMSSHDLSVGFFNSLSIEAITIFLMIMGATNFTVHYKMFKEKSPVSFFRDIQVKYMFFFLTPAVALIGYALTTQAGLTIAHSFREAIFHAASAVTCTGFSITDLSKYPELAKLLIGFLMVVGGGAGSTAGGIKLIRITLTFQSLKWTIEQAILPKGAVIKRKIGEYVFTEEDLQEVLGFTMTYIALLLTGTVWTMVRVGASLADAFFEVASAQGNVGLSVGITSTALPIDVKILLILHMWIGRLEIFSTLVFIFGMVFILPRVVERK</sequence>
<evidence type="ECO:0000256" key="5">
    <source>
        <dbReference type="ARBA" id="ARBA00022519"/>
    </source>
</evidence>
<evidence type="ECO:0000256" key="9">
    <source>
        <dbReference type="ARBA" id="ARBA00022989"/>
    </source>
</evidence>
<evidence type="ECO:0000256" key="8">
    <source>
        <dbReference type="ARBA" id="ARBA00022958"/>
    </source>
</evidence>
<comment type="caution">
    <text evidence="13">The sequence shown here is derived from an EMBL/GenBank/DDBJ whole genome shotgun (WGS) entry which is preliminary data.</text>
</comment>
<feature type="transmembrane region" description="Helical" evidence="12">
    <location>
        <begin position="471"/>
        <end position="491"/>
    </location>
</feature>
<keyword evidence="10" id="KW-0406">Ion transport</keyword>
<dbReference type="PATRIC" id="fig|172049.5.peg.2004"/>
<dbReference type="AlphaFoldDB" id="A0A117L1D8"/>
<dbReference type="InterPro" id="IPR003445">
    <property type="entry name" value="Cat_transpt"/>
</dbReference>
<dbReference type="Pfam" id="PF02386">
    <property type="entry name" value="TrkH"/>
    <property type="match status" value="1"/>
</dbReference>
<keyword evidence="3" id="KW-0813">Transport</keyword>
<proteinExistence type="inferred from homology"/>
<feature type="transmembrane region" description="Helical" evidence="12">
    <location>
        <begin position="146"/>
        <end position="170"/>
    </location>
</feature>
<evidence type="ECO:0000256" key="2">
    <source>
        <dbReference type="ARBA" id="ARBA00009137"/>
    </source>
</evidence>
<evidence type="ECO:0000256" key="1">
    <source>
        <dbReference type="ARBA" id="ARBA00004429"/>
    </source>
</evidence>
<feature type="transmembrane region" description="Helical" evidence="12">
    <location>
        <begin position="190"/>
        <end position="207"/>
    </location>
</feature>
<dbReference type="PANTHER" id="PTHR32024">
    <property type="entry name" value="TRK SYSTEM POTASSIUM UPTAKE PROTEIN TRKG-RELATED"/>
    <property type="match status" value="1"/>
</dbReference>
<evidence type="ECO:0000256" key="12">
    <source>
        <dbReference type="SAM" id="Phobius"/>
    </source>
</evidence>
<feature type="transmembrane region" description="Helical" evidence="12">
    <location>
        <begin position="282"/>
        <end position="299"/>
    </location>
</feature>
<keyword evidence="8" id="KW-0630">Potassium</keyword>
<dbReference type="PANTHER" id="PTHR32024:SF2">
    <property type="entry name" value="TRK SYSTEM POTASSIUM UPTAKE PROTEIN TRKG-RELATED"/>
    <property type="match status" value="1"/>
</dbReference>
<keyword evidence="5" id="KW-0997">Cell inner membrane</keyword>
<organism evidence="13 14">
    <name type="scientific">Thermococcus sibiricus</name>
    <dbReference type="NCBI Taxonomy" id="172049"/>
    <lineage>
        <taxon>Archaea</taxon>
        <taxon>Methanobacteriati</taxon>
        <taxon>Methanobacteriota</taxon>
        <taxon>Thermococci</taxon>
        <taxon>Thermococcales</taxon>
        <taxon>Thermococcaceae</taxon>
        <taxon>Thermococcus</taxon>
    </lineage>
</organism>
<keyword evidence="7 12" id="KW-0812">Transmembrane</keyword>
<dbReference type="GO" id="GO:0005886">
    <property type="term" value="C:plasma membrane"/>
    <property type="evidence" value="ECO:0007669"/>
    <property type="project" value="UniProtKB-SubCell"/>
</dbReference>
<evidence type="ECO:0000256" key="11">
    <source>
        <dbReference type="ARBA" id="ARBA00023136"/>
    </source>
</evidence>
<keyword evidence="6" id="KW-0633">Potassium transport</keyword>
<feature type="transmembrane region" description="Helical" evidence="12">
    <location>
        <begin position="238"/>
        <end position="261"/>
    </location>
</feature>
<evidence type="ECO:0000256" key="6">
    <source>
        <dbReference type="ARBA" id="ARBA00022538"/>
    </source>
</evidence>
<evidence type="ECO:0000256" key="4">
    <source>
        <dbReference type="ARBA" id="ARBA00022475"/>
    </source>
</evidence>
<dbReference type="Proteomes" id="UP000053911">
    <property type="component" value="Unassembled WGS sequence"/>
</dbReference>
<evidence type="ECO:0000256" key="3">
    <source>
        <dbReference type="ARBA" id="ARBA00022448"/>
    </source>
</evidence>
<evidence type="ECO:0000256" key="7">
    <source>
        <dbReference type="ARBA" id="ARBA00022692"/>
    </source>
</evidence>
<feature type="transmembrane region" description="Helical" evidence="12">
    <location>
        <begin position="340"/>
        <end position="362"/>
    </location>
</feature>
<reference evidence="14" key="1">
    <citation type="journal article" date="2015" name="MBio">
        <title>Genome-Resolved Metagenomic Analysis Reveals Roles for Candidate Phyla and Other Microbial Community Members in Biogeochemical Transformations in Oil Reservoirs.</title>
        <authorList>
            <person name="Hu P."/>
            <person name="Tom L."/>
            <person name="Singh A."/>
            <person name="Thomas B.C."/>
            <person name="Baker B.J."/>
            <person name="Piceno Y.M."/>
            <person name="Andersen G.L."/>
            <person name="Banfield J.F."/>
        </authorList>
    </citation>
    <scope>NUCLEOTIDE SEQUENCE [LARGE SCALE GENOMIC DNA]</scope>
</reference>
<dbReference type="GO" id="GO:0015379">
    <property type="term" value="F:potassium:chloride symporter activity"/>
    <property type="evidence" value="ECO:0007669"/>
    <property type="project" value="InterPro"/>
</dbReference>
<keyword evidence="11 12" id="KW-0472">Membrane</keyword>
<feature type="transmembrane region" description="Helical" evidence="12">
    <location>
        <begin position="49"/>
        <end position="67"/>
    </location>
</feature>
<keyword evidence="4" id="KW-1003">Cell membrane</keyword>
<feature type="transmembrane region" description="Helical" evidence="12">
    <location>
        <begin position="87"/>
        <end position="109"/>
    </location>
</feature>
<evidence type="ECO:0000256" key="10">
    <source>
        <dbReference type="ARBA" id="ARBA00023065"/>
    </source>
</evidence>